<comment type="caution">
    <text evidence="8">The sequence shown here is derived from an EMBL/GenBank/DDBJ whole genome shotgun (WGS) entry which is preliminary data.</text>
</comment>
<organism evidence="8 9">
    <name type="scientific">Trebonia kvetii</name>
    <dbReference type="NCBI Taxonomy" id="2480626"/>
    <lineage>
        <taxon>Bacteria</taxon>
        <taxon>Bacillati</taxon>
        <taxon>Actinomycetota</taxon>
        <taxon>Actinomycetes</taxon>
        <taxon>Streptosporangiales</taxon>
        <taxon>Treboniaceae</taxon>
        <taxon>Trebonia</taxon>
    </lineage>
</organism>
<feature type="transmembrane region" description="Helical" evidence="6">
    <location>
        <begin position="125"/>
        <end position="148"/>
    </location>
</feature>
<feature type="transmembrane region" description="Helical" evidence="6">
    <location>
        <begin position="283"/>
        <end position="304"/>
    </location>
</feature>
<dbReference type="PANTHER" id="PTHR42718">
    <property type="entry name" value="MAJOR FACILITATOR SUPERFAMILY MULTIDRUG TRANSPORTER MFSC"/>
    <property type="match status" value="1"/>
</dbReference>
<dbReference type="PROSITE" id="PS50850">
    <property type="entry name" value="MFS"/>
    <property type="match status" value="1"/>
</dbReference>
<feature type="transmembrane region" description="Helical" evidence="6">
    <location>
        <begin position="209"/>
        <end position="231"/>
    </location>
</feature>
<feature type="transmembrane region" description="Helical" evidence="6">
    <location>
        <begin position="185"/>
        <end position="203"/>
    </location>
</feature>
<reference evidence="8 9" key="1">
    <citation type="submission" date="2018-11" db="EMBL/GenBank/DDBJ databases">
        <title>Trebonia kvetii gen.nov., sp.nov., a novel acidophilic actinobacterium, and proposal of the new actinobacterial family Treboniaceae fam. nov.</title>
        <authorList>
            <person name="Rapoport D."/>
            <person name="Sagova-Mareckova M."/>
            <person name="Sedlacek I."/>
            <person name="Provaznik J."/>
            <person name="Kralova S."/>
            <person name="Pavlinic D."/>
            <person name="Benes V."/>
            <person name="Kopecky J."/>
        </authorList>
    </citation>
    <scope>NUCLEOTIDE SEQUENCE [LARGE SCALE GENOMIC DNA]</scope>
    <source>
        <strain evidence="8 9">15Tr583</strain>
    </source>
</reference>
<feature type="transmembrane region" description="Helical" evidence="6">
    <location>
        <begin position="472"/>
        <end position="492"/>
    </location>
</feature>
<evidence type="ECO:0000256" key="5">
    <source>
        <dbReference type="ARBA" id="ARBA00023136"/>
    </source>
</evidence>
<feature type="domain" description="Major facilitator superfamily (MFS) profile" evidence="7">
    <location>
        <begin position="1"/>
        <end position="496"/>
    </location>
</feature>
<dbReference type="EMBL" id="RPFW01000006">
    <property type="protein sequence ID" value="TVZ02076.1"/>
    <property type="molecule type" value="Genomic_DNA"/>
</dbReference>
<evidence type="ECO:0000256" key="2">
    <source>
        <dbReference type="ARBA" id="ARBA00022448"/>
    </source>
</evidence>
<feature type="transmembrane region" description="Helical" evidence="6">
    <location>
        <begin position="62"/>
        <end position="82"/>
    </location>
</feature>
<evidence type="ECO:0000256" key="4">
    <source>
        <dbReference type="ARBA" id="ARBA00022989"/>
    </source>
</evidence>
<protein>
    <submittedName>
        <fullName evidence="8">MFS transporter</fullName>
    </submittedName>
</protein>
<feature type="transmembrane region" description="Helical" evidence="6">
    <location>
        <begin position="389"/>
        <end position="408"/>
    </location>
</feature>
<dbReference type="InterPro" id="IPR036259">
    <property type="entry name" value="MFS_trans_sf"/>
</dbReference>
<dbReference type="Pfam" id="PF07690">
    <property type="entry name" value="MFS_1"/>
    <property type="match status" value="1"/>
</dbReference>
<gene>
    <name evidence="8" type="ORF">EAS64_30845</name>
</gene>
<dbReference type="SUPFAM" id="SSF103473">
    <property type="entry name" value="MFS general substrate transporter"/>
    <property type="match status" value="1"/>
</dbReference>
<sequence length="509" mass="52119">MCTLLFLTFLDNTIVSVGLGALQTDLHASVADLQWVVGGYALAFASIMLACGMIGDELGRKAVMLTGAGVFCAGSVVCALAPNAQTLIAGRAIMGLGAAASEPGTLSVLRHIYTDDRARARAVGVWAAVAGLALALGPVVGGALVGAWSWRGIFWFNLFFGLAALLVAAITVPESADPTAARVDALGTLLGAGTLAALMFAIIDAETSSFGSAKVVALLCASAVLAVAFVFRERRASHPVLDVRLFRLPQFTVPNVVAFCTYLATFAIFFFTALYLVEVPSDSGYRIALVFAPMTVLMIIASVLAGRWTGRAGPRWPITVGCAAFAAGLLLANPLITPHPDYFALSLALALAGVGIGITVVPVTSAVLDAVPPERSGMAASAANTSREIGAVCGAAVLGALVFSRLNASLSSHLAALNVPASEKAEILAFKPVIIQFIETGQANVGGYSKYGPIVNKVIDAAYASFGDGLHAALYLSAGLVLAAGLLAALTLGKRSASKEAAQDLTPPA</sequence>
<feature type="transmembrane region" description="Helical" evidence="6">
    <location>
        <begin position="88"/>
        <end position="113"/>
    </location>
</feature>
<dbReference type="InterPro" id="IPR011701">
    <property type="entry name" value="MFS"/>
</dbReference>
<keyword evidence="3 6" id="KW-0812">Transmembrane</keyword>
<dbReference type="Proteomes" id="UP000460272">
    <property type="component" value="Unassembled WGS sequence"/>
</dbReference>
<keyword evidence="5 6" id="KW-0472">Membrane</keyword>
<evidence type="ECO:0000313" key="8">
    <source>
        <dbReference type="EMBL" id="TVZ02076.1"/>
    </source>
</evidence>
<name>A0A6P2BV14_9ACTN</name>
<dbReference type="GO" id="GO:0022857">
    <property type="term" value="F:transmembrane transporter activity"/>
    <property type="evidence" value="ECO:0007669"/>
    <property type="project" value="InterPro"/>
</dbReference>
<accession>A0A6P2BV14</accession>
<dbReference type="Gene3D" id="1.20.1250.20">
    <property type="entry name" value="MFS general substrate transporter like domains"/>
    <property type="match status" value="1"/>
</dbReference>
<feature type="transmembrane region" description="Helical" evidence="6">
    <location>
        <begin position="316"/>
        <end position="336"/>
    </location>
</feature>
<dbReference type="PANTHER" id="PTHR42718:SF9">
    <property type="entry name" value="MAJOR FACILITATOR SUPERFAMILY MULTIDRUG TRANSPORTER MFSC"/>
    <property type="match status" value="1"/>
</dbReference>
<comment type="subcellular location">
    <subcellularLocation>
        <location evidence="1">Cell membrane</location>
        <topology evidence="1">Multi-pass membrane protein</topology>
    </subcellularLocation>
</comment>
<proteinExistence type="predicted"/>
<feature type="transmembrane region" description="Helical" evidence="6">
    <location>
        <begin position="342"/>
        <end position="368"/>
    </location>
</feature>
<dbReference type="InterPro" id="IPR020846">
    <property type="entry name" value="MFS_dom"/>
</dbReference>
<dbReference type="AlphaFoldDB" id="A0A6P2BV14"/>
<evidence type="ECO:0000259" key="7">
    <source>
        <dbReference type="PROSITE" id="PS50850"/>
    </source>
</evidence>
<evidence type="ECO:0000256" key="1">
    <source>
        <dbReference type="ARBA" id="ARBA00004651"/>
    </source>
</evidence>
<dbReference type="CDD" id="cd17321">
    <property type="entry name" value="MFS_MMR_MDR_like"/>
    <property type="match status" value="1"/>
</dbReference>
<keyword evidence="9" id="KW-1185">Reference proteome</keyword>
<keyword evidence="4 6" id="KW-1133">Transmembrane helix</keyword>
<evidence type="ECO:0000256" key="3">
    <source>
        <dbReference type="ARBA" id="ARBA00022692"/>
    </source>
</evidence>
<keyword evidence="2" id="KW-0813">Transport</keyword>
<feature type="transmembrane region" description="Helical" evidence="6">
    <location>
        <begin position="154"/>
        <end position="173"/>
    </location>
</feature>
<dbReference type="GO" id="GO:0005886">
    <property type="term" value="C:plasma membrane"/>
    <property type="evidence" value="ECO:0007669"/>
    <property type="project" value="UniProtKB-SubCell"/>
</dbReference>
<feature type="transmembrane region" description="Helical" evidence="6">
    <location>
        <begin position="252"/>
        <end position="277"/>
    </location>
</feature>
<evidence type="ECO:0000313" key="9">
    <source>
        <dbReference type="Proteomes" id="UP000460272"/>
    </source>
</evidence>
<dbReference type="OrthoDB" id="9781469at2"/>
<evidence type="ECO:0000256" key="6">
    <source>
        <dbReference type="SAM" id="Phobius"/>
    </source>
</evidence>
<dbReference type="Gene3D" id="1.20.1720.10">
    <property type="entry name" value="Multidrug resistance protein D"/>
    <property type="match status" value="1"/>
</dbReference>
<feature type="transmembrane region" description="Helical" evidence="6">
    <location>
        <begin position="36"/>
        <end position="55"/>
    </location>
</feature>